<keyword evidence="1" id="KW-0812">Transmembrane</keyword>
<protein>
    <recommendedName>
        <fullName evidence="4">NfeD-like C-terminal domain-containing protein</fullName>
    </recommendedName>
</protein>
<proteinExistence type="predicted"/>
<accession>A0ABY8QJS5</accession>
<dbReference type="Proteomes" id="UP001241605">
    <property type="component" value="Chromosome"/>
</dbReference>
<keyword evidence="1" id="KW-0472">Membrane</keyword>
<keyword evidence="3" id="KW-1185">Reference proteome</keyword>
<evidence type="ECO:0008006" key="4">
    <source>
        <dbReference type="Google" id="ProtNLM"/>
    </source>
</evidence>
<gene>
    <name evidence="2" type="ORF">QF118_00560</name>
</gene>
<keyword evidence="1" id="KW-1133">Transmembrane helix</keyword>
<evidence type="ECO:0000313" key="2">
    <source>
        <dbReference type="EMBL" id="WGW04062.1"/>
    </source>
</evidence>
<evidence type="ECO:0000313" key="3">
    <source>
        <dbReference type="Proteomes" id="UP001241605"/>
    </source>
</evidence>
<evidence type="ECO:0000256" key="1">
    <source>
        <dbReference type="SAM" id="Phobius"/>
    </source>
</evidence>
<feature type="transmembrane region" description="Helical" evidence="1">
    <location>
        <begin position="35"/>
        <end position="53"/>
    </location>
</feature>
<organism evidence="2 3">
    <name type="scientific">Tropicibacter oceani</name>
    <dbReference type="NCBI Taxonomy" id="3058420"/>
    <lineage>
        <taxon>Bacteria</taxon>
        <taxon>Pseudomonadati</taxon>
        <taxon>Pseudomonadota</taxon>
        <taxon>Alphaproteobacteria</taxon>
        <taxon>Rhodobacterales</taxon>
        <taxon>Roseobacteraceae</taxon>
        <taxon>Tropicibacter</taxon>
    </lineage>
</organism>
<sequence length="93" mass="10164">MWALWWVWMAAALALGILEMLVPAFLFLGFALGAGLTGLTLLFGGGLALWLGASLPRLLVYFAVLSLIGWLALRKAVGVRHGQVKIWDRDIND</sequence>
<name>A0ABY8QJS5_9RHOB</name>
<feature type="transmembrane region" description="Helical" evidence="1">
    <location>
        <begin position="6"/>
        <end position="28"/>
    </location>
</feature>
<dbReference type="EMBL" id="CP124616">
    <property type="protein sequence ID" value="WGW04062.1"/>
    <property type="molecule type" value="Genomic_DNA"/>
</dbReference>
<reference evidence="2 3" key="1">
    <citation type="submission" date="2023-05" db="EMBL/GenBank/DDBJ databases">
        <title>YMD87, complete Genome.</title>
        <authorList>
            <person name="Zhang J."/>
            <person name="Xu X."/>
        </authorList>
    </citation>
    <scope>NUCLEOTIDE SEQUENCE [LARGE SCALE GENOMIC DNA]</scope>
    <source>
        <strain evidence="2 3">YMD87</strain>
    </source>
</reference>
<feature type="transmembrane region" description="Helical" evidence="1">
    <location>
        <begin position="59"/>
        <end position="77"/>
    </location>
</feature>